<gene>
    <name evidence="2" type="ORF">CCAN12_390022</name>
</gene>
<dbReference type="Pfam" id="PF02872">
    <property type="entry name" value="5_nucleotid_C"/>
    <property type="match status" value="1"/>
</dbReference>
<dbReference type="PANTHER" id="PTHR11575:SF24">
    <property type="entry name" value="5'-NUCLEOTIDASE"/>
    <property type="match status" value="1"/>
</dbReference>
<proteinExistence type="predicted"/>
<dbReference type="InterPro" id="IPR036907">
    <property type="entry name" value="5'-Nucleotdase_C_sf"/>
</dbReference>
<dbReference type="InterPro" id="IPR006179">
    <property type="entry name" value="5_nucleotidase/apyrase"/>
</dbReference>
<accession>A0A0B7H5W5</accession>
<evidence type="ECO:0000313" key="3">
    <source>
        <dbReference type="Proteomes" id="UP000044026"/>
    </source>
</evidence>
<name>A0A0B7H5W5_9FLAO</name>
<dbReference type="SUPFAM" id="SSF55816">
    <property type="entry name" value="5'-nucleotidase (syn. UDP-sugar hydrolase), C-terminal domain"/>
    <property type="match status" value="1"/>
</dbReference>
<reference evidence="2 3" key="1">
    <citation type="submission" date="2015-01" db="EMBL/GenBank/DDBJ databases">
        <authorList>
            <person name="Xiang T."/>
            <person name="Song Y."/>
            <person name="Huang L."/>
            <person name="Wang B."/>
            <person name="Wu P."/>
        </authorList>
    </citation>
    <scope>NUCLEOTIDE SEQUENCE [LARGE SCALE GENOMIC DNA]</scope>
    <source>
        <strain evidence="2 3">Cc12</strain>
    </source>
</reference>
<protein>
    <submittedName>
        <fullName evidence="2">5'-Nucleotidase domain protein</fullName>
        <ecNumber evidence="2">3.6.1.45</ecNumber>
    </submittedName>
</protein>
<dbReference type="PROSITE" id="PS51257">
    <property type="entry name" value="PROKAR_LIPOPROTEIN"/>
    <property type="match status" value="1"/>
</dbReference>
<dbReference type="GeneID" id="69579636"/>
<dbReference type="PRINTS" id="PR01607">
    <property type="entry name" value="APYRASEFAMLY"/>
</dbReference>
<dbReference type="GO" id="GO:0008768">
    <property type="term" value="F:UDP-sugar diphosphatase activity"/>
    <property type="evidence" value="ECO:0007669"/>
    <property type="project" value="UniProtKB-EC"/>
</dbReference>
<dbReference type="EMBL" id="CDOE01000033">
    <property type="protein sequence ID" value="CEN33307.1"/>
    <property type="molecule type" value="Genomic_DNA"/>
</dbReference>
<sequence>MSKYFLKVFLVSLFVFSCKSNTYHLEKTEYKLFNINDSVPASQDVEAVVAPLRKHLEQQMGAVLAYNPEALTKEKDVLNAGIGNFMADACFEQIAPLFEQRTGKKLDFVLLNWGGIRSDLKKGDITIGSVFRLMPFENMLVVLEITGEKVNEMADYLARRGTAHPLSKQVGLQITTDGKIRQFTIHGKPIDPKATYQVCTSDFLMYGGDGMTFFANPINVHETDYLIRNTLIDYFKKIDTLQAQKDERFIFVD</sequence>
<feature type="domain" description="5'-Nucleotidase C-terminal" evidence="1">
    <location>
        <begin position="79"/>
        <end position="215"/>
    </location>
</feature>
<dbReference type="GO" id="GO:0009166">
    <property type="term" value="P:nucleotide catabolic process"/>
    <property type="evidence" value="ECO:0007669"/>
    <property type="project" value="InterPro"/>
</dbReference>
<dbReference type="AlphaFoldDB" id="A0A0B7H5W5"/>
<dbReference type="EC" id="3.6.1.45" evidence="2"/>
<keyword evidence="2" id="KW-0378">Hydrolase</keyword>
<dbReference type="GO" id="GO:0030288">
    <property type="term" value="C:outer membrane-bounded periplasmic space"/>
    <property type="evidence" value="ECO:0007669"/>
    <property type="project" value="TreeGrafter"/>
</dbReference>
<dbReference type="PANTHER" id="PTHR11575">
    <property type="entry name" value="5'-NUCLEOTIDASE-RELATED"/>
    <property type="match status" value="1"/>
</dbReference>
<evidence type="ECO:0000313" key="2">
    <source>
        <dbReference type="EMBL" id="CEN33307.1"/>
    </source>
</evidence>
<dbReference type="Gene3D" id="3.90.780.10">
    <property type="entry name" value="5'-Nucleotidase, C-terminal domain"/>
    <property type="match status" value="1"/>
</dbReference>
<evidence type="ECO:0000259" key="1">
    <source>
        <dbReference type="Pfam" id="PF02872"/>
    </source>
</evidence>
<dbReference type="Proteomes" id="UP000044026">
    <property type="component" value="Unassembled WGS sequence"/>
</dbReference>
<dbReference type="RefSeq" id="WP_041998879.1">
    <property type="nucleotide sequence ID" value="NZ_BQMG01000016.1"/>
</dbReference>
<organism evidence="2 3">
    <name type="scientific">Capnocytophaga canimorsus</name>
    <dbReference type="NCBI Taxonomy" id="28188"/>
    <lineage>
        <taxon>Bacteria</taxon>
        <taxon>Pseudomonadati</taxon>
        <taxon>Bacteroidota</taxon>
        <taxon>Flavobacteriia</taxon>
        <taxon>Flavobacteriales</taxon>
        <taxon>Flavobacteriaceae</taxon>
        <taxon>Capnocytophaga</taxon>
    </lineage>
</organism>
<dbReference type="InterPro" id="IPR008334">
    <property type="entry name" value="5'-Nucleotdase_C"/>
</dbReference>